<evidence type="ECO:0000313" key="4">
    <source>
        <dbReference type="Proteomes" id="UP000293520"/>
    </source>
</evidence>
<dbReference type="PANTHER" id="PTHR43646:SF6">
    <property type="entry name" value="PRE-MYCOFACTOCIN GLYCOSYLTRANSFERASE"/>
    <property type="match status" value="1"/>
</dbReference>
<gene>
    <name evidence="3" type="ORF">EYE42_12265</name>
</gene>
<dbReference type="GO" id="GO:0016740">
    <property type="term" value="F:transferase activity"/>
    <property type="evidence" value="ECO:0007669"/>
    <property type="project" value="UniProtKB-KW"/>
</dbReference>
<name>A0A4V2JC07_9RHOB</name>
<dbReference type="Pfam" id="PF00535">
    <property type="entry name" value="Glycos_transf_2"/>
    <property type="match status" value="1"/>
</dbReference>
<dbReference type="SUPFAM" id="SSF53448">
    <property type="entry name" value="Nucleotide-diphospho-sugar transferases"/>
    <property type="match status" value="1"/>
</dbReference>
<keyword evidence="1" id="KW-0812">Transmembrane</keyword>
<organism evidence="3 4">
    <name type="scientific">Paracoccus subflavus</name>
    <dbReference type="NCBI Taxonomy" id="2528244"/>
    <lineage>
        <taxon>Bacteria</taxon>
        <taxon>Pseudomonadati</taxon>
        <taxon>Pseudomonadota</taxon>
        <taxon>Alphaproteobacteria</taxon>
        <taxon>Rhodobacterales</taxon>
        <taxon>Paracoccaceae</taxon>
        <taxon>Paracoccus</taxon>
    </lineage>
</organism>
<evidence type="ECO:0000256" key="1">
    <source>
        <dbReference type="SAM" id="Phobius"/>
    </source>
</evidence>
<dbReference type="Gene3D" id="3.90.550.10">
    <property type="entry name" value="Spore Coat Polysaccharide Biosynthesis Protein SpsA, Chain A"/>
    <property type="match status" value="1"/>
</dbReference>
<feature type="transmembrane region" description="Helical" evidence="1">
    <location>
        <begin position="249"/>
        <end position="277"/>
    </location>
</feature>
<reference evidence="3 4" key="1">
    <citation type="submission" date="2019-02" db="EMBL/GenBank/DDBJ databases">
        <title>Paracoccus subflavus sp. nov., isolated from marine sediment of the Pacific Ocean.</title>
        <authorList>
            <person name="Zhang G."/>
        </authorList>
    </citation>
    <scope>NUCLEOTIDE SEQUENCE [LARGE SCALE GENOMIC DNA]</scope>
    <source>
        <strain evidence="3 4">GY0581</strain>
    </source>
</reference>
<dbReference type="AlphaFoldDB" id="A0A4V2JC07"/>
<sequence>MTVSSRRHPVIDAVAIGRNEGARLVRCLDSLDAARLRHVVYVDSGSTDNSIAEAAARGAIVVRLDLSRPFTAARARNAGAEALPQGADAPDFIQFIDGDCTLEPGWIAHAAAFLCDTSQAAVACGRLREVAPEASVYNRLMDHEWNTPVGQTRACGGIALFRAACFRSAGGFNPALIAGEEPELCLRLRQAGWQIWRLDAEMARHDAAMYRFGQWWRRARRGGYAYALGAALHGTGPERHNVAPIRRALIWGLALPLLAILGAVLIHPLFLAAFLAWPLQILRLWRRDGDGTRAVFLTLGKIPEALGVMEYALRRLRGDNARLIEYK</sequence>
<comment type="caution">
    <text evidence="3">The sequence shown here is derived from an EMBL/GenBank/DDBJ whole genome shotgun (WGS) entry which is preliminary data.</text>
</comment>
<dbReference type="Proteomes" id="UP000293520">
    <property type="component" value="Unassembled WGS sequence"/>
</dbReference>
<keyword evidence="1" id="KW-1133">Transmembrane helix</keyword>
<dbReference type="EMBL" id="SISK01000009">
    <property type="protein sequence ID" value="TBN38661.1"/>
    <property type="molecule type" value="Genomic_DNA"/>
</dbReference>
<evidence type="ECO:0000259" key="2">
    <source>
        <dbReference type="Pfam" id="PF00535"/>
    </source>
</evidence>
<protein>
    <submittedName>
        <fullName evidence="3">Glycosyltransferase</fullName>
    </submittedName>
</protein>
<dbReference type="InterPro" id="IPR029044">
    <property type="entry name" value="Nucleotide-diphossugar_trans"/>
</dbReference>
<dbReference type="PANTHER" id="PTHR43646">
    <property type="entry name" value="GLYCOSYLTRANSFERASE"/>
    <property type="match status" value="1"/>
</dbReference>
<dbReference type="OrthoDB" id="8416156at2"/>
<proteinExistence type="predicted"/>
<accession>A0A4V2JC07</accession>
<evidence type="ECO:0000313" key="3">
    <source>
        <dbReference type="EMBL" id="TBN38661.1"/>
    </source>
</evidence>
<dbReference type="InterPro" id="IPR001173">
    <property type="entry name" value="Glyco_trans_2-like"/>
</dbReference>
<feature type="domain" description="Glycosyltransferase 2-like" evidence="2">
    <location>
        <begin position="19"/>
        <end position="130"/>
    </location>
</feature>
<keyword evidence="4" id="KW-1185">Reference proteome</keyword>
<keyword evidence="1" id="KW-0472">Membrane</keyword>
<dbReference type="CDD" id="cd00761">
    <property type="entry name" value="Glyco_tranf_GTA_type"/>
    <property type="match status" value="1"/>
</dbReference>
<keyword evidence="3" id="KW-0808">Transferase</keyword>
<dbReference type="RefSeq" id="WP_130991614.1">
    <property type="nucleotide sequence ID" value="NZ_SISK01000009.1"/>
</dbReference>